<dbReference type="InterPro" id="IPR008271">
    <property type="entry name" value="Ser/Thr_kinase_AS"/>
</dbReference>
<dbReference type="GO" id="GO:0035556">
    <property type="term" value="P:intracellular signal transduction"/>
    <property type="evidence" value="ECO:0007669"/>
    <property type="project" value="TreeGrafter"/>
</dbReference>
<reference evidence="6" key="1">
    <citation type="submission" date="2023-01" db="EMBL/GenBank/DDBJ databases">
        <title>Metagenome sequencing of chrysophaentin producing Chrysophaeum taylorii.</title>
        <authorList>
            <person name="Davison J."/>
            <person name="Bewley C."/>
        </authorList>
    </citation>
    <scope>NUCLEOTIDE SEQUENCE</scope>
    <source>
        <strain evidence="6">NIES-1699</strain>
    </source>
</reference>
<dbReference type="PROSITE" id="PS00107">
    <property type="entry name" value="PROTEIN_KINASE_ATP"/>
    <property type="match status" value="1"/>
</dbReference>
<name>A0AAD7XI82_9STRA</name>
<evidence type="ECO:0000256" key="4">
    <source>
        <dbReference type="SAM" id="MobiDB-lite"/>
    </source>
</evidence>
<dbReference type="Proteomes" id="UP001230188">
    <property type="component" value="Unassembled WGS sequence"/>
</dbReference>
<dbReference type="EMBL" id="JAQMWT010000570">
    <property type="protein sequence ID" value="KAJ8599371.1"/>
    <property type="molecule type" value="Genomic_DNA"/>
</dbReference>
<dbReference type="PANTHER" id="PTHR24346">
    <property type="entry name" value="MAP/MICROTUBULE AFFINITY-REGULATING KINASE"/>
    <property type="match status" value="1"/>
</dbReference>
<feature type="binding site" evidence="3">
    <location>
        <position position="130"/>
    </location>
    <ligand>
        <name>ATP</name>
        <dbReference type="ChEBI" id="CHEBI:30616"/>
    </ligand>
</feature>
<dbReference type="Gene3D" id="1.10.510.10">
    <property type="entry name" value="Transferase(Phosphotransferase) domain 1"/>
    <property type="match status" value="1"/>
</dbReference>
<dbReference type="SMART" id="SM00220">
    <property type="entry name" value="S_TKc"/>
    <property type="match status" value="1"/>
</dbReference>
<keyword evidence="7" id="KW-1185">Reference proteome</keyword>
<proteinExistence type="predicted"/>
<protein>
    <recommendedName>
        <fullName evidence="5">Protein kinase domain-containing protein</fullName>
    </recommendedName>
</protein>
<organism evidence="6 7">
    <name type="scientific">Chrysophaeum taylorii</name>
    <dbReference type="NCBI Taxonomy" id="2483200"/>
    <lineage>
        <taxon>Eukaryota</taxon>
        <taxon>Sar</taxon>
        <taxon>Stramenopiles</taxon>
        <taxon>Ochrophyta</taxon>
        <taxon>Pelagophyceae</taxon>
        <taxon>Pelagomonadales</taxon>
        <taxon>Pelagomonadaceae</taxon>
        <taxon>Chrysophaeum</taxon>
    </lineage>
</organism>
<evidence type="ECO:0000259" key="5">
    <source>
        <dbReference type="PROSITE" id="PS50011"/>
    </source>
</evidence>
<feature type="compositionally biased region" description="Low complexity" evidence="4">
    <location>
        <begin position="30"/>
        <end position="44"/>
    </location>
</feature>
<evidence type="ECO:0000256" key="3">
    <source>
        <dbReference type="PROSITE-ProRule" id="PRU10141"/>
    </source>
</evidence>
<dbReference type="PANTHER" id="PTHR24346:SF30">
    <property type="entry name" value="MATERNAL EMBRYONIC LEUCINE ZIPPER KINASE"/>
    <property type="match status" value="1"/>
</dbReference>
<dbReference type="InterPro" id="IPR011009">
    <property type="entry name" value="Kinase-like_dom_sf"/>
</dbReference>
<keyword evidence="2 3" id="KW-0067">ATP-binding</keyword>
<dbReference type="Pfam" id="PF00069">
    <property type="entry name" value="Pkinase"/>
    <property type="match status" value="1"/>
</dbReference>
<gene>
    <name evidence="6" type="ORF">CTAYLR_007036</name>
</gene>
<sequence length="705" mass="77833">MASSAVSRRSVGESPFRPMLARTGDHGDGVPAPAMHVVHPPSNTHGGGGGGGPAAPPPPSVSSSPSRSRIRREDKEKLRLYQSLWLSQTAIPFVKDATSEYDIVRQIGKGTFSTVYFARHEAYPEGVAMKLIDKSRVTETSDVRKVLRNVRRVNTEVNLMRSCVHDGICALFDAFQTTQNVFIIMDYVERDLFHLLSGFPGGLPDKLARSMNHIIARSIRYLHTQGIAHRDIKPENILVKGSLQNDDDLLVKLCDFGLSLRPEAKCSDFVGSPGFFAPEVLLEKVYDAFKCDVWSFGAVLLETLIGTPKFGEVWLQAYCVLDSRSVFSEAVAASIRRLETLETVTSDPDLGDIILGALRYAPADRATIDAIANNPWLLPDDENDVDAACLKILRLSIDGSIPEIPSHDTQNDPLRRDELQSAGGDWPRLNLPDAAEFRGRAKSFGVPKPHSPPRVVQREAESTLPAMTICHLDDSQFVRRVVEAKLSMAFPCHRLINFSDSMHLVHIIMASQQKQQDSPLNQIRVCIFDEHIRENIKGSDIAKMLRVLGYEGLVFSMTADYESHLEDPQLAVVYDGVLSKRIGTPELHKTLVTAWRDKYGQQSLVPNALLSPAAQTPGGCDFKALRIKCLQQILKGSKVSLTHAELLEFKGDFESVKCSPTLLATVRRCATDNANADSGEIPFDDNSPLYVAIRAELESNTTISE</sequence>
<feature type="region of interest" description="Disordered" evidence="4">
    <location>
        <begin position="1"/>
        <end position="72"/>
    </location>
</feature>
<comment type="caution">
    <text evidence="6">The sequence shown here is derived from an EMBL/GenBank/DDBJ whole genome shotgun (WGS) entry which is preliminary data.</text>
</comment>
<keyword evidence="1 3" id="KW-0547">Nucleotide-binding</keyword>
<accession>A0AAD7XI82</accession>
<dbReference type="GO" id="GO:0004674">
    <property type="term" value="F:protein serine/threonine kinase activity"/>
    <property type="evidence" value="ECO:0007669"/>
    <property type="project" value="TreeGrafter"/>
</dbReference>
<evidence type="ECO:0000313" key="7">
    <source>
        <dbReference type="Proteomes" id="UP001230188"/>
    </source>
</evidence>
<evidence type="ECO:0000256" key="2">
    <source>
        <dbReference type="ARBA" id="ARBA00022840"/>
    </source>
</evidence>
<evidence type="ECO:0000256" key="1">
    <source>
        <dbReference type="ARBA" id="ARBA00022741"/>
    </source>
</evidence>
<evidence type="ECO:0000313" key="6">
    <source>
        <dbReference type="EMBL" id="KAJ8599371.1"/>
    </source>
</evidence>
<dbReference type="PROSITE" id="PS00108">
    <property type="entry name" value="PROTEIN_KINASE_ST"/>
    <property type="match status" value="1"/>
</dbReference>
<dbReference type="PROSITE" id="PS50011">
    <property type="entry name" value="PROTEIN_KINASE_DOM"/>
    <property type="match status" value="1"/>
</dbReference>
<dbReference type="GO" id="GO:0005524">
    <property type="term" value="F:ATP binding"/>
    <property type="evidence" value="ECO:0007669"/>
    <property type="project" value="UniProtKB-UniRule"/>
</dbReference>
<dbReference type="InterPro" id="IPR000719">
    <property type="entry name" value="Prot_kinase_dom"/>
</dbReference>
<dbReference type="AlphaFoldDB" id="A0AAD7XI82"/>
<dbReference type="GO" id="GO:0005737">
    <property type="term" value="C:cytoplasm"/>
    <property type="evidence" value="ECO:0007669"/>
    <property type="project" value="TreeGrafter"/>
</dbReference>
<dbReference type="SUPFAM" id="SSF56112">
    <property type="entry name" value="Protein kinase-like (PK-like)"/>
    <property type="match status" value="1"/>
</dbReference>
<feature type="domain" description="Protein kinase" evidence="5">
    <location>
        <begin position="101"/>
        <end position="377"/>
    </location>
</feature>
<dbReference type="InterPro" id="IPR017441">
    <property type="entry name" value="Protein_kinase_ATP_BS"/>
</dbReference>